<keyword evidence="1" id="KW-0472">Membrane</keyword>
<dbReference type="AlphaFoldDB" id="A0A4R8IFY6"/>
<gene>
    <name evidence="2" type="ORF">B0I22_2350</name>
</gene>
<keyword evidence="3" id="KW-1185">Reference proteome</keyword>
<feature type="transmembrane region" description="Helical" evidence="1">
    <location>
        <begin position="57"/>
        <end position="75"/>
    </location>
</feature>
<feature type="transmembrane region" description="Helical" evidence="1">
    <location>
        <begin position="9"/>
        <end position="26"/>
    </location>
</feature>
<protein>
    <recommendedName>
        <fullName evidence="4">Dolichyl-phosphate-mannose-protein mannosyltransferase</fullName>
    </recommendedName>
</protein>
<feature type="transmembrane region" description="Helical" evidence="1">
    <location>
        <begin position="355"/>
        <end position="379"/>
    </location>
</feature>
<name>A0A4R8IFY6_9FLAO</name>
<feature type="transmembrane region" description="Helical" evidence="1">
    <location>
        <begin position="233"/>
        <end position="249"/>
    </location>
</feature>
<feature type="transmembrane region" description="Helical" evidence="1">
    <location>
        <begin position="163"/>
        <end position="183"/>
    </location>
</feature>
<dbReference type="Proteomes" id="UP000295313">
    <property type="component" value="Unassembled WGS sequence"/>
</dbReference>
<feature type="transmembrane region" description="Helical" evidence="1">
    <location>
        <begin position="391"/>
        <end position="408"/>
    </location>
</feature>
<keyword evidence="1" id="KW-1133">Transmembrane helix</keyword>
<evidence type="ECO:0000313" key="2">
    <source>
        <dbReference type="EMBL" id="TDX84718.1"/>
    </source>
</evidence>
<dbReference type="OrthoDB" id="5323771at2"/>
<proteinExistence type="predicted"/>
<evidence type="ECO:0008006" key="4">
    <source>
        <dbReference type="Google" id="ProtNLM"/>
    </source>
</evidence>
<accession>A0A4R8IFY6</accession>
<keyword evidence="1" id="KW-0812">Transmembrane</keyword>
<feature type="transmembrane region" description="Helical" evidence="1">
    <location>
        <begin position="414"/>
        <end position="432"/>
    </location>
</feature>
<sequence length="550" mass="63342">MKKISLKNISFVLIFHLFICLVVSQVGLLLNFPISGIYYPLSVIISLLICRINFTSGLFLFTLLTGIFLISGYFFDFSADGQSYHQESIIQLKQGWNPIFSESKSRTMKVWTEHYPKGAEVIQACMYFFFGKLELAKATNIFLFVASLFLVKKAIEYFNINPLQQWIYAFLVAANPVVILQILTFYVDGLGYSFLICFLASLFLFIKTKDKIYTLLIVASITIGASLKFTSIPVFAVLGFCIVILLLILKKKSTIKELALPIVSLPFLLLLCNYNPYITNLKEGKHVFYPLRGEGAIDILERFAPPGFVKDKNRVEKLAFTLFTKTGSFDRENVSYKIPFTVYQKELNRLSDADIGVGGFGIFYSGFLIVLLVFYFINYKRLQNLNNQQKLLFLTIIPILFSMLIISDPWWVRYIPQFYLIPLILLLILEINDNKIRNLFIIKGVLFVNISLFLLAVTVLNVYGTEKTYYILDVLKTSEKTVKMDARNFSSNLNRLEEYGIKYEEVKISDDNKQIIRFQPKGSVIIDDNYKKYEKGLVYGFLNKYLYKVD</sequence>
<feature type="transmembrane region" description="Helical" evidence="1">
    <location>
        <begin position="135"/>
        <end position="151"/>
    </location>
</feature>
<feature type="transmembrane region" description="Helical" evidence="1">
    <location>
        <begin position="444"/>
        <end position="463"/>
    </location>
</feature>
<dbReference type="EMBL" id="SOEO01000002">
    <property type="protein sequence ID" value="TDX84718.1"/>
    <property type="molecule type" value="Genomic_DNA"/>
</dbReference>
<comment type="caution">
    <text evidence="2">The sequence shown here is derived from an EMBL/GenBank/DDBJ whole genome shotgun (WGS) entry which is preliminary data.</text>
</comment>
<organism evidence="2 3">
    <name type="scientific">Epilithonimonas xixisoli</name>
    <dbReference type="NCBI Taxonomy" id="1476462"/>
    <lineage>
        <taxon>Bacteria</taxon>
        <taxon>Pseudomonadati</taxon>
        <taxon>Bacteroidota</taxon>
        <taxon>Flavobacteriia</taxon>
        <taxon>Flavobacteriales</taxon>
        <taxon>Weeksellaceae</taxon>
        <taxon>Chryseobacterium group</taxon>
        <taxon>Epilithonimonas</taxon>
    </lineage>
</organism>
<dbReference type="RefSeq" id="WP_133944782.1">
    <property type="nucleotide sequence ID" value="NZ_SOEO01000002.1"/>
</dbReference>
<feature type="transmembrane region" description="Helical" evidence="1">
    <location>
        <begin position="258"/>
        <end position="278"/>
    </location>
</feature>
<reference evidence="2 3" key="1">
    <citation type="submission" date="2019-03" db="EMBL/GenBank/DDBJ databases">
        <title>Genomic Encyclopedia of Type Strains, Phase III (KMG-III): the genomes of soil and plant-associated and newly described type strains.</title>
        <authorList>
            <person name="Whitman W."/>
        </authorList>
    </citation>
    <scope>NUCLEOTIDE SEQUENCE [LARGE SCALE GENOMIC DNA]</scope>
    <source>
        <strain evidence="2 3">CGMCC 1.12802</strain>
    </source>
</reference>
<evidence type="ECO:0000256" key="1">
    <source>
        <dbReference type="SAM" id="Phobius"/>
    </source>
</evidence>
<feature type="transmembrane region" description="Helical" evidence="1">
    <location>
        <begin position="189"/>
        <end position="205"/>
    </location>
</feature>
<evidence type="ECO:0000313" key="3">
    <source>
        <dbReference type="Proteomes" id="UP000295313"/>
    </source>
</evidence>